<dbReference type="PANTHER" id="PTHR43077:SF10">
    <property type="entry name" value="TRANSPORT PERMEASE PROTEIN"/>
    <property type="match status" value="1"/>
</dbReference>
<accession>A0A4S4C8B9</accession>
<feature type="transmembrane region" description="Helical" evidence="5">
    <location>
        <begin position="196"/>
        <end position="217"/>
    </location>
</feature>
<organism evidence="6 7">
    <name type="scientific">Cohnella fermenti</name>
    <dbReference type="NCBI Taxonomy" id="2565925"/>
    <lineage>
        <taxon>Bacteria</taxon>
        <taxon>Bacillati</taxon>
        <taxon>Bacillota</taxon>
        <taxon>Bacilli</taxon>
        <taxon>Bacillales</taxon>
        <taxon>Paenibacillaceae</taxon>
        <taxon>Cohnella</taxon>
    </lineage>
</organism>
<dbReference type="InterPro" id="IPR051328">
    <property type="entry name" value="T7SS_ABC-Transporter"/>
</dbReference>
<dbReference type="PANTHER" id="PTHR43077">
    <property type="entry name" value="TRANSPORT PERMEASE YVFS-RELATED"/>
    <property type="match status" value="1"/>
</dbReference>
<keyword evidence="7" id="KW-1185">Reference proteome</keyword>
<dbReference type="RefSeq" id="WP_136368216.1">
    <property type="nucleotide sequence ID" value="NZ_SSOB01000002.1"/>
</dbReference>
<feature type="transmembrane region" description="Helical" evidence="5">
    <location>
        <begin position="349"/>
        <end position="369"/>
    </location>
</feature>
<name>A0A4S4C8B9_9BACL</name>
<keyword evidence="3 5" id="KW-1133">Transmembrane helix</keyword>
<protein>
    <recommendedName>
        <fullName evidence="8">DUF3533 domain-containing protein</fullName>
    </recommendedName>
</protein>
<dbReference type="AlphaFoldDB" id="A0A4S4C8B9"/>
<dbReference type="Proteomes" id="UP000310636">
    <property type="component" value="Unassembled WGS sequence"/>
</dbReference>
<feature type="transmembrane region" description="Helical" evidence="5">
    <location>
        <begin position="300"/>
        <end position="320"/>
    </location>
</feature>
<keyword evidence="2 5" id="KW-0812">Transmembrane</keyword>
<evidence type="ECO:0000313" key="6">
    <source>
        <dbReference type="EMBL" id="THF84214.1"/>
    </source>
</evidence>
<evidence type="ECO:0000313" key="7">
    <source>
        <dbReference type="Proteomes" id="UP000310636"/>
    </source>
</evidence>
<feature type="transmembrane region" description="Helical" evidence="5">
    <location>
        <begin position="267"/>
        <end position="288"/>
    </location>
</feature>
<evidence type="ECO:0000256" key="1">
    <source>
        <dbReference type="ARBA" id="ARBA00004141"/>
    </source>
</evidence>
<comment type="caution">
    <text evidence="6">The sequence shown here is derived from an EMBL/GenBank/DDBJ whole genome shotgun (WGS) entry which is preliminary data.</text>
</comment>
<evidence type="ECO:0000256" key="3">
    <source>
        <dbReference type="ARBA" id="ARBA00022989"/>
    </source>
</evidence>
<evidence type="ECO:0000256" key="5">
    <source>
        <dbReference type="SAM" id="Phobius"/>
    </source>
</evidence>
<comment type="subcellular location">
    <subcellularLocation>
        <location evidence="1">Membrane</location>
        <topology evidence="1">Multi-pass membrane protein</topology>
    </subcellularLocation>
</comment>
<feature type="transmembrane region" description="Helical" evidence="5">
    <location>
        <begin position="229"/>
        <end position="255"/>
    </location>
</feature>
<dbReference type="OrthoDB" id="2208410at2"/>
<keyword evidence="4 5" id="KW-0472">Membrane</keyword>
<evidence type="ECO:0000256" key="2">
    <source>
        <dbReference type="ARBA" id="ARBA00022692"/>
    </source>
</evidence>
<feature type="transmembrane region" description="Helical" evidence="5">
    <location>
        <begin position="12"/>
        <end position="35"/>
    </location>
</feature>
<sequence length="394" mass="42940">MRNVLTLLRNKAFITGFVMFLIFQLMMLLVMLPGYTAIPKNVPAMTVALINDDKGEAGAGIADGLSQQLPFKLDTESTLAQAQEELDNRSIHMIIRIPEDFSDRIADPSQQVNLGFYINQSNPATTAQTMQSVVTQVTSAMNQQFAVQTVQGTLQQLNVGEEEAAALAASVPSKISANMVLTNPIPAGMHNQMAPMFLAMSIYTGAMMYTMISLNGFHALKRKMGKWQSFFALQGANAIVSIVAPLAGLAVYFLLQEHTASAFFGAWLSHSLEAFASISFMSILYLVFGQAGSIVNIPIMLSMTIANGAAMAPEMMYPFFRFLSHWTVMYYPVHLDFNFLFGGGGTGDLLLKLALYAVVCLIVVLALHFRKYDKKEVTPALGEAPSAPAAQLVH</sequence>
<evidence type="ECO:0000256" key="4">
    <source>
        <dbReference type="ARBA" id="ARBA00023136"/>
    </source>
</evidence>
<dbReference type="GO" id="GO:0016020">
    <property type="term" value="C:membrane"/>
    <property type="evidence" value="ECO:0007669"/>
    <property type="project" value="UniProtKB-SubCell"/>
</dbReference>
<dbReference type="EMBL" id="SSOB01000002">
    <property type="protein sequence ID" value="THF84214.1"/>
    <property type="molecule type" value="Genomic_DNA"/>
</dbReference>
<evidence type="ECO:0008006" key="8">
    <source>
        <dbReference type="Google" id="ProtNLM"/>
    </source>
</evidence>
<gene>
    <name evidence="6" type="ORF">E6C55_02655</name>
</gene>
<proteinExistence type="predicted"/>
<reference evidence="6 7" key="1">
    <citation type="submission" date="2019-04" db="EMBL/GenBank/DDBJ databases">
        <title>Cohnella sp. nov. isolated from preserved vegetables.</title>
        <authorList>
            <person name="Lin S.-Y."/>
            <person name="Hung M.-H."/>
            <person name="Young C.-C."/>
        </authorList>
    </citation>
    <scope>NUCLEOTIDE SEQUENCE [LARGE SCALE GENOMIC DNA]</scope>
    <source>
        <strain evidence="6 7">CC-MHH1044</strain>
    </source>
</reference>
<dbReference type="Gene3D" id="3.40.1710.10">
    <property type="entry name" value="abc type-2 transporter like domain"/>
    <property type="match status" value="1"/>
</dbReference>